<dbReference type="Pfam" id="PF21537">
    <property type="entry name" value="DUF1980_C"/>
    <property type="match status" value="1"/>
</dbReference>
<dbReference type="InterPro" id="IPR015402">
    <property type="entry name" value="DUF1980"/>
</dbReference>
<organism evidence="4 5">
    <name type="scientific">Ectobacillus funiculus</name>
    <dbReference type="NCBI Taxonomy" id="137993"/>
    <lineage>
        <taxon>Bacteria</taxon>
        <taxon>Bacillati</taxon>
        <taxon>Bacillota</taxon>
        <taxon>Bacilli</taxon>
        <taxon>Bacillales</taxon>
        <taxon>Bacillaceae</taxon>
        <taxon>Ectobacillus</taxon>
    </lineage>
</organism>
<dbReference type="PANTHER" id="PTHR40047:SF1">
    <property type="entry name" value="UPF0703 PROTEIN YCGQ"/>
    <property type="match status" value="1"/>
</dbReference>
<dbReference type="InterPro" id="IPR048493">
    <property type="entry name" value="DUF1980_N"/>
</dbReference>
<gene>
    <name evidence="4" type="ORF">ACFFMS_03640</name>
</gene>
<feature type="transmembrane region" description="Helical" evidence="1">
    <location>
        <begin position="82"/>
        <end position="103"/>
    </location>
</feature>
<protein>
    <submittedName>
        <fullName evidence="4">TIGR03943 family putative permease subunit</fullName>
    </submittedName>
</protein>
<feature type="domain" description="DUF1980" evidence="2">
    <location>
        <begin position="13"/>
        <end position="113"/>
    </location>
</feature>
<evidence type="ECO:0000259" key="2">
    <source>
        <dbReference type="Pfam" id="PF09323"/>
    </source>
</evidence>
<sequence>MSEQESFHQYIWGLLLIGFGMLLFKLLMTGHIENFIAPKMRGFTYFTLIVSFALGVFQVWSHPKQQSCACGHHEEQTRFGKGLIYALFLFPIVSGFLFSNAALDGSVAAKRGVTLAGTTSSQQQAGGNDAVSSLLTDAEENPQLLPQTAPPGYYEKLEKKLLSQQHITVNDADYMSVMDVIGKDVMGFKGKGITFIGFVHREPDLDQNTIILARYGITCCTADASVLGMMATGQNVSSLEQGDWVQITGTLGDTIYIDTLLPIVSIQSVKKISAPETPYVYQQFQ</sequence>
<evidence type="ECO:0000313" key="4">
    <source>
        <dbReference type="EMBL" id="MFB9757634.1"/>
    </source>
</evidence>
<evidence type="ECO:0000259" key="3">
    <source>
        <dbReference type="Pfam" id="PF21537"/>
    </source>
</evidence>
<keyword evidence="1" id="KW-1133">Transmembrane helix</keyword>
<keyword evidence="1" id="KW-0812">Transmembrane</keyword>
<evidence type="ECO:0000313" key="5">
    <source>
        <dbReference type="Proteomes" id="UP001589609"/>
    </source>
</evidence>
<keyword evidence="1" id="KW-0472">Membrane</keyword>
<accession>A0ABV5WAL7</accession>
<evidence type="ECO:0000256" key="1">
    <source>
        <dbReference type="SAM" id="Phobius"/>
    </source>
</evidence>
<feature type="domain" description="DUF1980" evidence="3">
    <location>
        <begin position="153"/>
        <end position="282"/>
    </location>
</feature>
<dbReference type="Pfam" id="PF09323">
    <property type="entry name" value="DUF1980"/>
    <property type="match status" value="1"/>
</dbReference>
<dbReference type="InterPro" id="IPR052955">
    <property type="entry name" value="UPF0703_membrane_permease"/>
</dbReference>
<feature type="transmembrane region" description="Helical" evidence="1">
    <location>
        <begin position="42"/>
        <end position="62"/>
    </location>
</feature>
<feature type="transmembrane region" description="Helical" evidence="1">
    <location>
        <begin position="12"/>
        <end position="30"/>
    </location>
</feature>
<dbReference type="EMBL" id="JBHMAF010000017">
    <property type="protein sequence ID" value="MFB9757634.1"/>
    <property type="molecule type" value="Genomic_DNA"/>
</dbReference>
<proteinExistence type="predicted"/>
<dbReference type="Proteomes" id="UP001589609">
    <property type="component" value="Unassembled WGS sequence"/>
</dbReference>
<comment type="caution">
    <text evidence="4">The sequence shown here is derived from an EMBL/GenBank/DDBJ whole genome shotgun (WGS) entry which is preliminary data.</text>
</comment>
<dbReference type="NCBIfam" id="TIGR03943">
    <property type="entry name" value="TIGR03943 family putative permease subunit"/>
    <property type="match status" value="1"/>
</dbReference>
<dbReference type="PANTHER" id="PTHR40047">
    <property type="entry name" value="UPF0703 PROTEIN YCGQ"/>
    <property type="match status" value="1"/>
</dbReference>
<keyword evidence="5" id="KW-1185">Reference proteome</keyword>
<reference evidence="4 5" key="1">
    <citation type="submission" date="2024-09" db="EMBL/GenBank/DDBJ databases">
        <authorList>
            <person name="Sun Q."/>
            <person name="Mori K."/>
        </authorList>
    </citation>
    <scope>NUCLEOTIDE SEQUENCE [LARGE SCALE GENOMIC DNA]</scope>
    <source>
        <strain evidence="4 5">JCM 11201</strain>
    </source>
</reference>
<dbReference type="InterPro" id="IPR048447">
    <property type="entry name" value="DUF1980_C"/>
</dbReference>
<name>A0ABV5WAL7_9BACI</name>
<dbReference type="RefSeq" id="WP_379947937.1">
    <property type="nucleotide sequence ID" value="NZ_JBHMAF010000017.1"/>
</dbReference>